<evidence type="ECO:0000256" key="1">
    <source>
        <dbReference type="SAM" id="MobiDB-lite"/>
    </source>
</evidence>
<keyword evidence="3" id="KW-0449">Lipoprotein</keyword>
<sequence>MNYRSLHMLTFSVCAMVLLLSACGEPAGEEPEKTEPDMSHHSREPVNPPQAASEYWNVDPREEQTLAEEAKASTEELEQVKNAHAVSLDNHVYIVPEVRHMTRWNLEAFREEGREQLKETLPPDTIIHLSTDQKANMELKRLTEDIQSGTVSGEELDRRLESITEFMKTDV</sequence>
<dbReference type="InterPro" id="IPR019076">
    <property type="entry name" value="Spore_lipoprot_YhcN/YlaJ-like"/>
</dbReference>
<accession>A0A1G8JG12</accession>
<evidence type="ECO:0000256" key="2">
    <source>
        <dbReference type="SAM" id="SignalP"/>
    </source>
</evidence>
<evidence type="ECO:0000313" key="4">
    <source>
        <dbReference type="Proteomes" id="UP000198853"/>
    </source>
</evidence>
<dbReference type="AlphaFoldDB" id="A0A1G8JG12"/>
<protein>
    <submittedName>
        <fullName evidence="3">Sporulation lipoprotein YhcN/YlaJ (Spore_YhcN_YlaJ)</fullName>
    </submittedName>
</protein>
<keyword evidence="2" id="KW-0732">Signal</keyword>
<dbReference type="PROSITE" id="PS51257">
    <property type="entry name" value="PROKAR_LIPOPROTEIN"/>
    <property type="match status" value="1"/>
</dbReference>
<reference evidence="3 4" key="1">
    <citation type="submission" date="2016-10" db="EMBL/GenBank/DDBJ databases">
        <authorList>
            <person name="de Groot N.N."/>
        </authorList>
    </citation>
    <scope>NUCLEOTIDE SEQUENCE [LARGE SCALE GENOMIC DNA]</scope>
    <source>
        <strain evidence="3 4">DSM 21771</strain>
    </source>
</reference>
<feature type="region of interest" description="Disordered" evidence="1">
    <location>
        <begin position="26"/>
        <end position="52"/>
    </location>
</feature>
<dbReference type="RefSeq" id="WP_090395687.1">
    <property type="nucleotide sequence ID" value="NZ_FNEN01000001.1"/>
</dbReference>
<organism evidence="3 4">
    <name type="scientific">Natribacillus halophilus</name>
    <dbReference type="NCBI Taxonomy" id="549003"/>
    <lineage>
        <taxon>Bacteria</taxon>
        <taxon>Bacillati</taxon>
        <taxon>Bacillota</taxon>
        <taxon>Bacilli</taxon>
        <taxon>Bacillales</taxon>
        <taxon>Bacillaceae</taxon>
        <taxon>Natribacillus</taxon>
    </lineage>
</organism>
<dbReference type="OrthoDB" id="2966752at2"/>
<feature type="signal peptide" evidence="2">
    <location>
        <begin position="1"/>
        <end position="27"/>
    </location>
</feature>
<proteinExistence type="predicted"/>
<gene>
    <name evidence="3" type="ORF">SAMN04488123_101207</name>
</gene>
<dbReference type="Pfam" id="PF09580">
    <property type="entry name" value="Spore_YhcN_YlaJ"/>
    <property type="match status" value="1"/>
</dbReference>
<keyword evidence="4" id="KW-1185">Reference proteome</keyword>
<feature type="chain" id="PRO_5039432137" evidence="2">
    <location>
        <begin position="28"/>
        <end position="171"/>
    </location>
</feature>
<dbReference type="EMBL" id="FNEN01000001">
    <property type="protein sequence ID" value="SDI30011.1"/>
    <property type="molecule type" value="Genomic_DNA"/>
</dbReference>
<evidence type="ECO:0000313" key="3">
    <source>
        <dbReference type="EMBL" id="SDI30011.1"/>
    </source>
</evidence>
<dbReference type="Proteomes" id="UP000198853">
    <property type="component" value="Unassembled WGS sequence"/>
</dbReference>
<name>A0A1G8JG12_9BACI</name>
<feature type="compositionally biased region" description="Basic and acidic residues" evidence="1">
    <location>
        <begin position="30"/>
        <end position="44"/>
    </location>
</feature>